<dbReference type="AlphaFoldDB" id="A0A426ZBG6"/>
<feature type="transmembrane region" description="Helical" evidence="1">
    <location>
        <begin position="101"/>
        <end position="121"/>
    </location>
</feature>
<proteinExistence type="predicted"/>
<keyword evidence="1" id="KW-0812">Transmembrane</keyword>
<accession>A0A426ZBG6</accession>
<organism evidence="2 3">
    <name type="scientific">Ensete ventricosum</name>
    <name type="common">Abyssinian banana</name>
    <name type="synonym">Musa ensete</name>
    <dbReference type="NCBI Taxonomy" id="4639"/>
    <lineage>
        <taxon>Eukaryota</taxon>
        <taxon>Viridiplantae</taxon>
        <taxon>Streptophyta</taxon>
        <taxon>Embryophyta</taxon>
        <taxon>Tracheophyta</taxon>
        <taxon>Spermatophyta</taxon>
        <taxon>Magnoliopsida</taxon>
        <taxon>Liliopsida</taxon>
        <taxon>Zingiberales</taxon>
        <taxon>Musaceae</taxon>
        <taxon>Ensete</taxon>
    </lineage>
</organism>
<sequence length="123" mass="13787">LTKAYFAYMEVLFGNHISFILTLDTNTFMHIIASLESGLKGLDAGISSQKRRRKSSACPRPRFAVARGSPAPVAACTRARRRNVSLREEKDRGDVFNDLKVQILASQVSIYLTFIYIFVGLMN</sequence>
<reference evidence="2 3" key="1">
    <citation type="journal article" date="2014" name="Agronomy (Basel)">
        <title>A Draft Genome Sequence for Ensete ventricosum, the Drought-Tolerant Tree Against Hunger.</title>
        <authorList>
            <person name="Harrison J."/>
            <person name="Moore K.A."/>
            <person name="Paszkiewicz K."/>
            <person name="Jones T."/>
            <person name="Grant M."/>
            <person name="Ambacheew D."/>
            <person name="Muzemil S."/>
            <person name="Studholme D.J."/>
        </authorList>
    </citation>
    <scope>NUCLEOTIDE SEQUENCE [LARGE SCALE GENOMIC DNA]</scope>
</reference>
<comment type="caution">
    <text evidence="2">The sequence shown here is derived from an EMBL/GenBank/DDBJ whole genome shotgun (WGS) entry which is preliminary data.</text>
</comment>
<keyword evidence="1" id="KW-0472">Membrane</keyword>
<evidence type="ECO:0000313" key="2">
    <source>
        <dbReference type="EMBL" id="RRT61299.1"/>
    </source>
</evidence>
<feature type="non-terminal residue" evidence="2">
    <location>
        <position position="1"/>
    </location>
</feature>
<gene>
    <name evidence="2" type="ORF">B296_00021744</name>
</gene>
<dbReference type="Proteomes" id="UP000287651">
    <property type="component" value="Unassembled WGS sequence"/>
</dbReference>
<dbReference type="EMBL" id="AMZH03007449">
    <property type="protein sequence ID" value="RRT61299.1"/>
    <property type="molecule type" value="Genomic_DNA"/>
</dbReference>
<name>A0A426ZBG6_ENSVE</name>
<keyword evidence="1" id="KW-1133">Transmembrane helix</keyword>
<protein>
    <submittedName>
        <fullName evidence="2">Uncharacterized protein</fullName>
    </submittedName>
</protein>
<evidence type="ECO:0000256" key="1">
    <source>
        <dbReference type="SAM" id="Phobius"/>
    </source>
</evidence>
<evidence type="ECO:0000313" key="3">
    <source>
        <dbReference type="Proteomes" id="UP000287651"/>
    </source>
</evidence>